<feature type="compositionally biased region" description="Basic and acidic residues" evidence="1">
    <location>
        <begin position="186"/>
        <end position="202"/>
    </location>
</feature>
<protein>
    <submittedName>
        <fullName evidence="2">Uncharacterized protein</fullName>
    </submittedName>
</protein>
<accession>D8M2Q1</accession>
<evidence type="ECO:0000313" key="2">
    <source>
        <dbReference type="EMBL" id="CBK22624.2"/>
    </source>
</evidence>
<reference evidence="2" key="1">
    <citation type="submission" date="2010-02" db="EMBL/GenBank/DDBJ databases">
        <title>Sequencing and annotation of the Blastocystis hominis genome.</title>
        <authorList>
            <person name="Wincker P."/>
        </authorList>
    </citation>
    <scope>NUCLEOTIDE SEQUENCE</scope>
    <source>
        <strain evidence="2">Singapore isolate B</strain>
    </source>
</reference>
<proteinExistence type="predicted"/>
<organism evidence="2">
    <name type="scientific">Blastocystis hominis</name>
    <dbReference type="NCBI Taxonomy" id="12968"/>
    <lineage>
        <taxon>Eukaryota</taxon>
        <taxon>Sar</taxon>
        <taxon>Stramenopiles</taxon>
        <taxon>Bigyra</taxon>
        <taxon>Opalozoa</taxon>
        <taxon>Opalinata</taxon>
        <taxon>Blastocystidae</taxon>
        <taxon>Blastocystis</taxon>
    </lineage>
</organism>
<dbReference type="GeneID" id="24922606"/>
<dbReference type="OrthoDB" id="10547381at2759"/>
<name>D8M2Q1_BLAHO</name>
<evidence type="ECO:0000256" key="1">
    <source>
        <dbReference type="SAM" id="MobiDB-lite"/>
    </source>
</evidence>
<keyword evidence="3" id="KW-1185">Reference proteome</keyword>
<evidence type="ECO:0000313" key="3">
    <source>
        <dbReference type="Proteomes" id="UP000008312"/>
    </source>
</evidence>
<dbReference type="Proteomes" id="UP000008312">
    <property type="component" value="Unassembled WGS sequence"/>
</dbReference>
<gene>
    <name evidence="2" type="ORF">GSBLH_T00006482001</name>
</gene>
<dbReference type="EMBL" id="FN668650">
    <property type="protein sequence ID" value="CBK22624.2"/>
    <property type="molecule type" value="Genomic_DNA"/>
</dbReference>
<dbReference type="AlphaFoldDB" id="D8M2Q1"/>
<feature type="compositionally biased region" description="Basic and acidic residues" evidence="1">
    <location>
        <begin position="9"/>
        <end position="18"/>
    </location>
</feature>
<sequence>MSNGVSRNQDFDRFRDQTEMSPDLPLSISNNIEEIDNSVQKLKQHALSKTEQDEYFRLEIEYRNNEQKIVQLQGTINQLYSDYAMLQQKQIDEVNMIRKTEEDFIANYDVKELTAMKKDYVNFFKKREQYILTQIEDRYEKPVREMYISTQAAIRNIVEDDLNWVKDEWSKIMTTEKEEEEPVFQRPDKIYKKSKKGKSDRN</sequence>
<feature type="region of interest" description="Disordered" evidence="1">
    <location>
        <begin position="175"/>
        <end position="202"/>
    </location>
</feature>
<dbReference type="RefSeq" id="XP_012896672.1">
    <property type="nucleotide sequence ID" value="XM_013041218.1"/>
</dbReference>
<dbReference type="InParanoid" id="D8M2Q1"/>
<feature type="region of interest" description="Disordered" evidence="1">
    <location>
        <begin position="1"/>
        <end position="26"/>
    </location>
</feature>